<reference evidence="1" key="2">
    <citation type="journal article" date="2024" name="Plant">
        <title>Genomic evolution and insights into agronomic trait innovations of Sesamum species.</title>
        <authorList>
            <person name="Miao H."/>
            <person name="Wang L."/>
            <person name="Qu L."/>
            <person name="Liu H."/>
            <person name="Sun Y."/>
            <person name="Le M."/>
            <person name="Wang Q."/>
            <person name="Wei S."/>
            <person name="Zheng Y."/>
            <person name="Lin W."/>
            <person name="Duan Y."/>
            <person name="Cao H."/>
            <person name="Xiong S."/>
            <person name="Wang X."/>
            <person name="Wei L."/>
            <person name="Li C."/>
            <person name="Ma Q."/>
            <person name="Ju M."/>
            <person name="Zhao R."/>
            <person name="Li G."/>
            <person name="Mu C."/>
            <person name="Tian Q."/>
            <person name="Mei H."/>
            <person name="Zhang T."/>
            <person name="Gao T."/>
            <person name="Zhang H."/>
        </authorList>
    </citation>
    <scope>NUCLEOTIDE SEQUENCE</scope>
    <source>
        <strain evidence="1">G02</strain>
    </source>
</reference>
<comment type="caution">
    <text evidence="1">The sequence shown here is derived from an EMBL/GenBank/DDBJ whole genome shotgun (WGS) entry which is preliminary data.</text>
</comment>
<protein>
    <submittedName>
        <fullName evidence="1">Uncharacterized protein</fullName>
    </submittedName>
</protein>
<reference evidence="1" key="1">
    <citation type="submission" date="2020-06" db="EMBL/GenBank/DDBJ databases">
        <authorList>
            <person name="Li T."/>
            <person name="Hu X."/>
            <person name="Zhang T."/>
            <person name="Song X."/>
            <person name="Zhang H."/>
            <person name="Dai N."/>
            <person name="Sheng W."/>
            <person name="Hou X."/>
            <person name="Wei L."/>
        </authorList>
    </citation>
    <scope>NUCLEOTIDE SEQUENCE</scope>
    <source>
        <strain evidence="1">G02</strain>
        <tissue evidence="1">Leaf</tissue>
    </source>
</reference>
<evidence type="ECO:0000313" key="1">
    <source>
        <dbReference type="EMBL" id="KAL0434948.1"/>
    </source>
</evidence>
<sequence>MEAIEEVKMIEFFGDPFKAVKIGSSLDPLFEHDLTNFLQEPFDVFTWKASDMQGISPKVMVHRLNVHPEVRSIKQKKRAFETDRNKIIKKKWKSCSRSITYNQSNI</sequence>
<organism evidence="1">
    <name type="scientific">Sesamum radiatum</name>
    <name type="common">Black benniseed</name>
    <dbReference type="NCBI Taxonomy" id="300843"/>
    <lineage>
        <taxon>Eukaryota</taxon>
        <taxon>Viridiplantae</taxon>
        <taxon>Streptophyta</taxon>
        <taxon>Embryophyta</taxon>
        <taxon>Tracheophyta</taxon>
        <taxon>Spermatophyta</taxon>
        <taxon>Magnoliopsida</taxon>
        <taxon>eudicotyledons</taxon>
        <taxon>Gunneridae</taxon>
        <taxon>Pentapetalae</taxon>
        <taxon>asterids</taxon>
        <taxon>lamiids</taxon>
        <taxon>Lamiales</taxon>
        <taxon>Pedaliaceae</taxon>
        <taxon>Sesamum</taxon>
    </lineage>
</organism>
<proteinExistence type="predicted"/>
<dbReference type="EMBL" id="JACGWJ010000002">
    <property type="protein sequence ID" value="KAL0434948.1"/>
    <property type="molecule type" value="Genomic_DNA"/>
</dbReference>
<dbReference type="AlphaFoldDB" id="A0AAW2W0Q5"/>
<accession>A0AAW2W0Q5</accession>
<name>A0AAW2W0Q5_SESRA</name>
<gene>
    <name evidence="1" type="ORF">Sradi_0202700</name>
</gene>